<proteinExistence type="predicted"/>
<accession>A0ABY2K5V4</accession>
<organism evidence="1 2">
    <name type="scientific">Micrococcus lylae</name>
    <dbReference type="NCBI Taxonomy" id="1273"/>
    <lineage>
        <taxon>Bacteria</taxon>
        <taxon>Bacillati</taxon>
        <taxon>Actinomycetota</taxon>
        <taxon>Actinomycetes</taxon>
        <taxon>Micrococcales</taxon>
        <taxon>Micrococcaceae</taxon>
        <taxon>Micrococcus</taxon>
    </lineage>
</organism>
<dbReference type="EMBL" id="SPKT01000001">
    <property type="protein sequence ID" value="TFI01626.1"/>
    <property type="molecule type" value="Genomic_DNA"/>
</dbReference>
<sequence>MSDTTSNPLAGMVPWLAHVPAPPADSWRWAEVTNLYPLRIRFAADDSPSEAVPLSLTPVGDLWVGARVLVMQQGTQDTVIGPARGGSKDLAVAQPITLSGSWKPYTSFGEPRCRLVGDRVELDGAVNGGYGGRDEPIGVLPPALRPRFTRLLVASTAQGPADLRVTGAGQIRLESPMTTFSWVSLSGVFFLLP</sequence>
<keyword evidence="2" id="KW-1185">Reference proteome</keyword>
<name>A0ABY2K5V4_9MICC</name>
<evidence type="ECO:0000313" key="1">
    <source>
        <dbReference type="EMBL" id="TFI01626.1"/>
    </source>
</evidence>
<dbReference type="Proteomes" id="UP000297477">
    <property type="component" value="Unassembled WGS sequence"/>
</dbReference>
<gene>
    <name evidence="1" type="ORF">E4A49_01005</name>
</gene>
<dbReference type="RefSeq" id="WP_067192203.1">
    <property type="nucleotide sequence ID" value="NZ_SPKT01000001.1"/>
</dbReference>
<evidence type="ECO:0008006" key="3">
    <source>
        <dbReference type="Google" id="ProtNLM"/>
    </source>
</evidence>
<evidence type="ECO:0000313" key="2">
    <source>
        <dbReference type="Proteomes" id="UP000297477"/>
    </source>
</evidence>
<protein>
    <recommendedName>
        <fullName evidence="3">HutD family protein</fullName>
    </recommendedName>
</protein>
<comment type="caution">
    <text evidence="1">The sequence shown here is derived from an EMBL/GenBank/DDBJ whole genome shotgun (WGS) entry which is preliminary data.</text>
</comment>
<reference evidence="1 2" key="1">
    <citation type="submission" date="2019-03" db="EMBL/GenBank/DDBJ databases">
        <title>Reclassification of Micrococcus aloeverae and Micrococcus yunnanensis as later heterotypic synonyms of Micrococcus luteus.</title>
        <authorList>
            <person name="Huang C.-H."/>
        </authorList>
    </citation>
    <scope>NUCLEOTIDE SEQUENCE [LARGE SCALE GENOMIC DNA]</scope>
    <source>
        <strain evidence="1 2">BCRC 12151</strain>
    </source>
</reference>